<dbReference type="EMBL" id="JASJOU010000008">
    <property type="protein sequence ID" value="MDJ1503330.1"/>
    <property type="molecule type" value="Genomic_DNA"/>
</dbReference>
<proteinExistence type="predicted"/>
<feature type="transmembrane region" description="Helical" evidence="1">
    <location>
        <begin position="322"/>
        <end position="344"/>
    </location>
</feature>
<dbReference type="AlphaFoldDB" id="A0AAE3R508"/>
<comment type="caution">
    <text evidence="2">The sequence shown here is derived from an EMBL/GenBank/DDBJ whole genome shotgun (WGS) entry which is preliminary data.</text>
</comment>
<keyword evidence="1" id="KW-0472">Membrane</keyword>
<feature type="transmembrane region" description="Helical" evidence="1">
    <location>
        <begin position="286"/>
        <end position="310"/>
    </location>
</feature>
<keyword evidence="3" id="KW-1185">Reference proteome</keyword>
<name>A0AAE3R508_9BACT</name>
<keyword evidence="1" id="KW-0812">Transmembrane</keyword>
<sequence>MNKKLVIGWSSIWVVTTLVYILWIRNLVVQSFYGRAPDWFNLLINSLYPRFPIEKHRFELSFFLGHADQIIIRLGLITCFLVFTWFARNYWKSGITWLDELWQVRISQKNIQLYTWIVYTCVIYFTYDWYIVLTHLYEAQVLYKPLLLLRLLHLSFPSPVWIGIWYGVLLISCLGMLFRFQSSICAIVVAIVFTLLQGWLYSFEKLDHAFAPLTYVLWLMPLLIIQAKHSYTQWALPLIRMVIGVVYLQAGLEKLLVGGIEWLAPETFQNYLYLHPTLTGMWIARYDWLCIVLPAMALLFQLSFILIVFFPTARWVVLPVGVLFHSGTYILMGVGGVVNAWVWLYGLFLFDGLTTKSSDVTVKKLTDKKN</sequence>
<reference evidence="2" key="1">
    <citation type="submission" date="2023-05" db="EMBL/GenBank/DDBJ databases">
        <authorList>
            <person name="Zhang X."/>
        </authorList>
    </citation>
    <scope>NUCLEOTIDE SEQUENCE</scope>
    <source>
        <strain evidence="2">BD1B2-1</strain>
    </source>
</reference>
<protein>
    <recommendedName>
        <fullName evidence="4">HTTM domain-containing protein</fullName>
    </recommendedName>
</protein>
<feature type="transmembrane region" description="Helical" evidence="1">
    <location>
        <begin position="70"/>
        <end position="91"/>
    </location>
</feature>
<feature type="transmembrane region" description="Helical" evidence="1">
    <location>
        <begin position="209"/>
        <end position="227"/>
    </location>
</feature>
<evidence type="ECO:0000313" key="3">
    <source>
        <dbReference type="Proteomes" id="UP001232063"/>
    </source>
</evidence>
<feature type="transmembrane region" description="Helical" evidence="1">
    <location>
        <begin position="152"/>
        <end position="177"/>
    </location>
</feature>
<dbReference type="RefSeq" id="WP_314513956.1">
    <property type="nucleotide sequence ID" value="NZ_JASJOU010000008.1"/>
</dbReference>
<feature type="transmembrane region" description="Helical" evidence="1">
    <location>
        <begin position="12"/>
        <end position="33"/>
    </location>
</feature>
<feature type="transmembrane region" description="Helical" evidence="1">
    <location>
        <begin position="184"/>
        <end position="203"/>
    </location>
</feature>
<dbReference type="Proteomes" id="UP001232063">
    <property type="component" value="Unassembled WGS sequence"/>
</dbReference>
<evidence type="ECO:0000313" key="2">
    <source>
        <dbReference type="EMBL" id="MDJ1503330.1"/>
    </source>
</evidence>
<feature type="transmembrane region" description="Helical" evidence="1">
    <location>
        <begin position="111"/>
        <end position="132"/>
    </location>
</feature>
<gene>
    <name evidence="2" type="ORF">QNI22_21860</name>
</gene>
<evidence type="ECO:0000256" key="1">
    <source>
        <dbReference type="SAM" id="Phobius"/>
    </source>
</evidence>
<organism evidence="2 3">
    <name type="scientific">Xanthocytophaga agilis</name>
    <dbReference type="NCBI Taxonomy" id="3048010"/>
    <lineage>
        <taxon>Bacteria</taxon>
        <taxon>Pseudomonadati</taxon>
        <taxon>Bacteroidota</taxon>
        <taxon>Cytophagia</taxon>
        <taxon>Cytophagales</taxon>
        <taxon>Rhodocytophagaceae</taxon>
        <taxon>Xanthocytophaga</taxon>
    </lineage>
</organism>
<evidence type="ECO:0008006" key="4">
    <source>
        <dbReference type="Google" id="ProtNLM"/>
    </source>
</evidence>
<accession>A0AAE3R508</accession>
<keyword evidence="1" id="KW-1133">Transmembrane helix</keyword>